<dbReference type="InterPro" id="IPR051706">
    <property type="entry name" value="Glycosyltransferase_domain"/>
</dbReference>
<sequence>MIGDVLPHRQPGPVARAIRAHTMRIPRIVHVIWVGGATYPYTENLATWADHNPGWDAWLWTDANLPSIRLHNQDLYDALSHLHPAVRADLLRLEPLNMFGGLYSDADSCRARPG</sequence>
<reference evidence="3" key="1">
    <citation type="submission" date="2023-07" db="EMBL/GenBank/DDBJ databases">
        <title>30 novel species of actinomycetes from the DSMZ collection.</title>
        <authorList>
            <person name="Nouioui I."/>
        </authorList>
    </citation>
    <scope>NUCLEOTIDE SEQUENCE [LARGE SCALE GENOMIC DNA]</scope>
    <source>
        <strain evidence="3">DSM 45055</strain>
    </source>
</reference>
<name>A0ABU2KUD1_9ACTN</name>
<dbReference type="Pfam" id="PF04488">
    <property type="entry name" value="Gly_transf_sug"/>
    <property type="match status" value="1"/>
</dbReference>
<evidence type="ECO:0000256" key="1">
    <source>
        <dbReference type="ARBA" id="ARBA00022679"/>
    </source>
</evidence>
<dbReference type="RefSeq" id="WP_311545276.1">
    <property type="nucleotide sequence ID" value="NZ_JAVREK010000010.1"/>
</dbReference>
<evidence type="ECO:0000313" key="2">
    <source>
        <dbReference type="EMBL" id="MDT0302801.1"/>
    </source>
</evidence>
<dbReference type="Proteomes" id="UP001183226">
    <property type="component" value="Unassembled WGS sequence"/>
</dbReference>
<dbReference type="SUPFAM" id="SSF53448">
    <property type="entry name" value="Nucleotide-diphospho-sugar transferases"/>
    <property type="match status" value="1"/>
</dbReference>
<keyword evidence="1" id="KW-0808">Transferase</keyword>
<protein>
    <submittedName>
        <fullName evidence="2">Uncharacterized protein</fullName>
    </submittedName>
</protein>
<keyword evidence="3" id="KW-1185">Reference proteome</keyword>
<comment type="caution">
    <text evidence="2">The sequence shown here is derived from an EMBL/GenBank/DDBJ whole genome shotgun (WGS) entry which is preliminary data.</text>
</comment>
<organism evidence="2 3">
    <name type="scientific">Streptomonospora wellingtoniae</name>
    <dbReference type="NCBI Taxonomy" id="3075544"/>
    <lineage>
        <taxon>Bacteria</taxon>
        <taxon>Bacillati</taxon>
        <taxon>Actinomycetota</taxon>
        <taxon>Actinomycetes</taxon>
        <taxon>Streptosporangiales</taxon>
        <taxon>Nocardiopsidaceae</taxon>
        <taxon>Streptomonospora</taxon>
    </lineage>
</organism>
<dbReference type="Gene3D" id="3.90.550.20">
    <property type="match status" value="1"/>
</dbReference>
<dbReference type="PANTHER" id="PTHR32385">
    <property type="entry name" value="MANNOSYL PHOSPHORYLINOSITOL CERAMIDE SYNTHASE"/>
    <property type="match status" value="1"/>
</dbReference>
<accession>A0ABU2KUD1</accession>
<dbReference type="InterPro" id="IPR029044">
    <property type="entry name" value="Nucleotide-diphossugar_trans"/>
</dbReference>
<dbReference type="InterPro" id="IPR007577">
    <property type="entry name" value="GlycoTrfase_DXD_sugar-bd_CS"/>
</dbReference>
<dbReference type="PANTHER" id="PTHR32385:SF15">
    <property type="entry name" value="INOSITOL PHOSPHOCERAMIDE MANNOSYLTRANSFERASE 1"/>
    <property type="match status" value="1"/>
</dbReference>
<dbReference type="EMBL" id="JAVREK010000010">
    <property type="protein sequence ID" value="MDT0302801.1"/>
    <property type="molecule type" value="Genomic_DNA"/>
</dbReference>
<gene>
    <name evidence="2" type="ORF">RM446_11825</name>
</gene>
<evidence type="ECO:0000313" key="3">
    <source>
        <dbReference type="Proteomes" id="UP001183226"/>
    </source>
</evidence>
<proteinExistence type="predicted"/>